<dbReference type="AlphaFoldDB" id="A0A6N7QXL2"/>
<feature type="region of interest" description="Disordered" evidence="1">
    <location>
        <begin position="370"/>
        <end position="389"/>
    </location>
</feature>
<accession>A0A6N7QXL2</accession>
<proteinExistence type="predicted"/>
<gene>
    <name evidence="2" type="ORF">GH984_10230</name>
</gene>
<dbReference type="Proteomes" id="UP000433788">
    <property type="component" value="Unassembled WGS sequence"/>
</dbReference>
<keyword evidence="3" id="KW-1185">Reference proteome</keyword>
<name>A0A6N7QXL2_9GAMM</name>
<evidence type="ECO:0000256" key="1">
    <source>
        <dbReference type="SAM" id="MobiDB-lite"/>
    </source>
</evidence>
<reference evidence="2 3" key="1">
    <citation type="submission" date="2019-11" db="EMBL/GenBank/DDBJ databases">
        <authorList>
            <person name="Zhang X.Y."/>
        </authorList>
    </citation>
    <scope>NUCLEOTIDE SEQUENCE [LARGE SCALE GENOMIC DNA]</scope>
    <source>
        <strain evidence="2 3">C176</strain>
    </source>
</reference>
<feature type="compositionally biased region" description="Basic and acidic residues" evidence="1">
    <location>
        <begin position="380"/>
        <end position="389"/>
    </location>
</feature>
<comment type="caution">
    <text evidence="2">The sequence shown here is derived from an EMBL/GenBank/DDBJ whole genome shotgun (WGS) entry which is preliminary data.</text>
</comment>
<dbReference type="EMBL" id="WJPP01000005">
    <property type="protein sequence ID" value="MRH79077.1"/>
    <property type="molecule type" value="Genomic_DNA"/>
</dbReference>
<organism evidence="2 3">
    <name type="scientific">Spiribacter salilacus</name>
    <dbReference type="NCBI Taxonomy" id="2664894"/>
    <lineage>
        <taxon>Bacteria</taxon>
        <taxon>Pseudomonadati</taxon>
        <taxon>Pseudomonadota</taxon>
        <taxon>Gammaproteobacteria</taxon>
        <taxon>Chromatiales</taxon>
        <taxon>Ectothiorhodospiraceae</taxon>
        <taxon>Spiribacter</taxon>
    </lineage>
</organism>
<evidence type="ECO:0000313" key="2">
    <source>
        <dbReference type="EMBL" id="MRH79077.1"/>
    </source>
</evidence>
<evidence type="ECO:0000313" key="3">
    <source>
        <dbReference type="Proteomes" id="UP000433788"/>
    </source>
</evidence>
<protein>
    <submittedName>
        <fullName evidence="2">Uncharacterized protein</fullName>
    </submittedName>
</protein>
<sequence length="389" mass="44676">MSRILSDDSALNQLHKAAAVQLLAEPHDPGQLNKILESINLRKQELVGQFKEKFPPDPPHRECRHAELRGVKFQNGTLPRKGDYRYLLTWGHEKLHLWTHTKNSYTGLVAEVDESVNSVDIWRTFGEALKLAIALNRGLESFPQTSYQWIYRFDPSLDRSEQHYGPEPSSVYDEGAEIIRIRQIYEVSSQLELLQRSEPFFVAVQNLIVAMENHQFCQDCALVSPERRMHDHSEPEKWEQVIALPKMETAIVQATRAVEGLLGQPGDRSTPQKRSRVEDRWQEAVDINCDEVFSGTGMSYLDYYYFLFNLRGSSAHSRGFLSFSLTRQLAVQAQTFAWKIVIAHFQKHRLAAEDAVEALKMNQDLIESEPESWSTPLTAENKHDIPFAQ</sequence>